<keyword evidence="2" id="KW-0812">Transmembrane</keyword>
<accession>A0ABV1BB02</accession>
<feature type="domain" description="Transcobalamin-like C-terminal" evidence="3">
    <location>
        <begin position="413"/>
        <end position="490"/>
    </location>
</feature>
<evidence type="ECO:0000256" key="1">
    <source>
        <dbReference type="SAM" id="MobiDB-lite"/>
    </source>
</evidence>
<evidence type="ECO:0000313" key="5">
    <source>
        <dbReference type="Proteomes" id="UP001473063"/>
    </source>
</evidence>
<evidence type="ECO:0000313" key="4">
    <source>
        <dbReference type="EMBL" id="MEQ2369812.1"/>
    </source>
</evidence>
<evidence type="ECO:0000259" key="3">
    <source>
        <dbReference type="Pfam" id="PF14478"/>
    </source>
</evidence>
<dbReference type="InterPro" id="IPR027954">
    <property type="entry name" value="Transcobalamin-like_C"/>
</dbReference>
<keyword evidence="5" id="KW-1185">Reference proteome</keyword>
<organism evidence="4 5">
    <name type="scientific">Blautia aquisgranensis</name>
    <dbReference type="NCBI Taxonomy" id="3133153"/>
    <lineage>
        <taxon>Bacteria</taxon>
        <taxon>Bacillati</taxon>
        <taxon>Bacillota</taxon>
        <taxon>Clostridia</taxon>
        <taxon>Lachnospirales</taxon>
        <taxon>Lachnospiraceae</taxon>
        <taxon>Blautia</taxon>
    </lineage>
</organism>
<feature type="compositionally biased region" description="Low complexity" evidence="1">
    <location>
        <begin position="259"/>
        <end position="282"/>
    </location>
</feature>
<dbReference type="RefSeq" id="WP_349055953.1">
    <property type="nucleotide sequence ID" value="NZ_JBBMEJ010000002.1"/>
</dbReference>
<feature type="compositionally biased region" description="Acidic residues" evidence="1">
    <location>
        <begin position="353"/>
        <end position="366"/>
    </location>
</feature>
<dbReference type="Pfam" id="PF14478">
    <property type="entry name" value="DUF4430"/>
    <property type="match status" value="1"/>
</dbReference>
<comment type="caution">
    <text evidence="4">The sequence shown here is derived from an EMBL/GenBank/DDBJ whole genome shotgun (WGS) entry which is preliminary data.</text>
</comment>
<name>A0ABV1BB02_9FIRM</name>
<evidence type="ECO:0000256" key="2">
    <source>
        <dbReference type="SAM" id="Phobius"/>
    </source>
</evidence>
<sequence>MESKKKKTLFNVIMVVLILVIAGCGVMAVGNLKGWFDKGTDSVLMTKDVKGVANIERNGVGYGLEKNVSLRDGDTIETKNGTTAELSAGEKNILSLNANTKLTAESVEKNNLRFSVEQGEIFSDFTDSVGKTELTFDENKITFEKGVFSVSAQSGSGAIYVFKDELELDEADGSTATVKAGESAQITKDEDGNWKVETSKISAGSLNEYMIQQLMGCQDKEELCFTADELQKVLDDRAAEKKAALEKSLSSANKIPKTSGKSENKASSNKNNSNKNSDKSGNQSTDAGTANESVGESSVEEYTPDASENTTDSSTENGEDISAADTDESADAGSDTNADADANTNDDVNTDNTADDDYNNDTDTDSSDIRQCTITIRCDTILDNMDDLTSGKEAYVPSNGIILDTSTVEFSEGETVFDVLQRVCDYAGIQLEYSWTPMYDSYYIQGINNLYEFDCGAQSGWMFKVNGWFPNYGCSKYTLEDGDDIVWCFTCNGLGADVGADYNGE</sequence>
<dbReference type="Gene3D" id="2.170.130.30">
    <property type="match status" value="1"/>
</dbReference>
<feature type="compositionally biased region" description="Low complexity" evidence="1">
    <location>
        <begin position="331"/>
        <end position="352"/>
    </location>
</feature>
<protein>
    <submittedName>
        <fullName evidence="4">DUF4430 domain-containing protein</fullName>
    </submittedName>
</protein>
<reference evidence="4 5" key="1">
    <citation type="submission" date="2024-03" db="EMBL/GenBank/DDBJ databases">
        <title>Human intestinal bacterial collection.</title>
        <authorList>
            <person name="Pauvert C."/>
            <person name="Hitch T.C.A."/>
            <person name="Clavel T."/>
        </authorList>
    </citation>
    <scope>NUCLEOTIDE SEQUENCE [LARGE SCALE GENOMIC DNA]</scope>
    <source>
        <strain evidence="4 5">CLA-JM-H16</strain>
    </source>
</reference>
<dbReference type="EMBL" id="JBBMEJ010000002">
    <property type="protein sequence ID" value="MEQ2369812.1"/>
    <property type="molecule type" value="Genomic_DNA"/>
</dbReference>
<feature type="transmembrane region" description="Helical" evidence="2">
    <location>
        <begin position="12"/>
        <end position="36"/>
    </location>
</feature>
<dbReference type="PROSITE" id="PS51257">
    <property type="entry name" value="PROKAR_LIPOPROTEIN"/>
    <property type="match status" value="1"/>
</dbReference>
<feature type="region of interest" description="Disordered" evidence="1">
    <location>
        <begin position="245"/>
        <end position="366"/>
    </location>
</feature>
<dbReference type="Proteomes" id="UP001473063">
    <property type="component" value="Unassembled WGS sequence"/>
</dbReference>
<proteinExistence type="predicted"/>
<feature type="compositionally biased region" description="Polar residues" evidence="1">
    <location>
        <begin position="306"/>
        <end position="316"/>
    </location>
</feature>
<keyword evidence="2" id="KW-1133">Transmembrane helix</keyword>
<gene>
    <name evidence="4" type="ORF">WMO28_02425</name>
</gene>
<keyword evidence="2" id="KW-0472">Membrane</keyword>
<feature type="compositionally biased region" description="Polar residues" evidence="1">
    <location>
        <begin position="283"/>
        <end position="296"/>
    </location>
</feature>